<dbReference type="Pfam" id="PF01966">
    <property type="entry name" value="HD"/>
    <property type="match status" value="1"/>
</dbReference>
<sequence length="436" mass="51178">MIEKVFRDPVHNYIHVNHPLIYQLINSREFQRLRRIKQLGTSSFTFHGGEHSRFSHCLGAYELARQVTQNFSESYPDIWDSRENLLTMTAALLHDVGHGAYSHTFEGLFHTDHELMTQRIILDPESQVHQILLQVAPDFPEKVASVIDHSYSNPQVVQLISSQIDVDRMDYLLRDSYFTGTHYGEFDLTRILRVMRPIPTGIAFQRNGLHAVEDYIVSRFQMYMQIYFHPATRAMEVLLHKLLERARKIFSEHRDYFAHSSPLLLPFFQEEVSLKDYLALDDGVLTTYFQSWMLSPDRILADLAQRVINRRVFKSILFEKEDEDHLEILRSLVQEVGFDPAYYTAIHRNFDLPYDIYRPAEERFKTQIEIVQKDGSLRELSSLSPLVKALTGTRYGDHRFYFPKEMLGENDLFSFQGKTFQSYIQNDSFIYGEPKL</sequence>
<dbReference type="Gene3D" id="1.10.3210.10">
    <property type="entry name" value="Hypothetical protein af1432"/>
    <property type="match status" value="1"/>
</dbReference>
<evidence type="ECO:0000313" key="2">
    <source>
        <dbReference type="EMBL" id="MVX58755.1"/>
    </source>
</evidence>
<dbReference type="OrthoDB" id="9803619at2"/>
<evidence type="ECO:0000259" key="1">
    <source>
        <dbReference type="SMART" id="SM00471"/>
    </source>
</evidence>
<dbReference type="SMART" id="SM00471">
    <property type="entry name" value="HDc"/>
    <property type="match status" value="1"/>
</dbReference>
<dbReference type="Proteomes" id="UP000461595">
    <property type="component" value="Unassembled WGS sequence"/>
</dbReference>
<dbReference type="SUPFAM" id="SSF109604">
    <property type="entry name" value="HD-domain/PDEase-like"/>
    <property type="match status" value="1"/>
</dbReference>
<feature type="domain" description="HD/PDEase" evidence="1">
    <location>
        <begin position="49"/>
        <end position="181"/>
    </location>
</feature>
<name>A0A7X3G7V4_9STRE</name>
<dbReference type="AlphaFoldDB" id="A0A7X3G7V4"/>
<dbReference type="PANTHER" id="PTHR11373">
    <property type="entry name" value="DEOXYNUCLEOSIDE TRIPHOSPHATE TRIPHOSPHOHYDROLASE"/>
    <property type="match status" value="1"/>
</dbReference>
<dbReference type="FunFam" id="1.10.3210.10:FF:000014">
    <property type="entry name" value="HD domain-containing protein"/>
    <property type="match status" value="1"/>
</dbReference>
<protein>
    <submittedName>
        <fullName evidence="2">HD domain-containing protein</fullName>
    </submittedName>
</protein>
<dbReference type="GO" id="GO:0008832">
    <property type="term" value="F:dGTPase activity"/>
    <property type="evidence" value="ECO:0007669"/>
    <property type="project" value="TreeGrafter"/>
</dbReference>
<accession>A0A7X3G7V4</accession>
<reference evidence="2 3" key="1">
    <citation type="submission" date="2019-12" db="EMBL/GenBank/DDBJ databases">
        <title>Microbes associate with the intestines of laboratory mice.</title>
        <authorList>
            <person name="Navarre W."/>
            <person name="Wong E."/>
        </authorList>
    </citation>
    <scope>NUCLEOTIDE SEQUENCE [LARGE SCALE GENOMIC DNA]</scope>
    <source>
        <strain evidence="2 3">NM51_B2-22</strain>
    </source>
</reference>
<dbReference type="InterPro" id="IPR003607">
    <property type="entry name" value="HD/PDEase_dom"/>
</dbReference>
<dbReference type="InterPro" id="IPR050135">
    <property type="entry name" value="dGTPase-like"/>
</dbReference>
<gene>
    <name evidence="2" type="ORF">E5983_03705</name>
</gene>
<dbReference type="EMBL" id="WSRS01000022">
    <property type="protein sequence ID" value="MVX58755.1"/>
    <property type="molecule type" value="Genomic_DNA"/>
</dbReference>
<dbReference type="PANTHER" id="PTHR11373:SF4">
    <property type="entry name" value="DEOXYNUCLEOSIDE TRIPHOSPHATE TRIPHOSPHOHYDROLASE SAMHD1"/>
    <property type="match status" value="1"/>
</dbReference>
<evidence type="ECO:0000313" key="3">
    <source>
        <dbReference type="Proteomes" id="UP000461595"/>
    </source>
</evidence>
<dbReference type="InterPro" id="IPR045509">
    <property type="entry name" value="HD_assoc_2"/>
</dbReference>
<dbReference type="Pfam" id="PF19276">
    <property type="entry name" value="HD_assoc_2"/>
    <property type="match status" value="1"/>
</dbReference>
<organism evidence="2 3">
    <name type="scientific">Streptococcus danieliae</name>
    <dbReference type="NCBI Taxonomy" id="747656"/>
    <lineage>
        <taxon>Bacteria</taxon>
        <taxon>Bacillati</taxon>
        <taxon>Bacillota</taxon>
        <taxon>Bacilli</taxon>
        <taxon>Lactobacillales</taxon>
        <taxon>Streptococcaceae</taxon>
        <taxon>Streptococcus</taxon>
    </lineage>
</organism>
<dbReference type="GO" id="GO:0006203">
    <property type="term" value="P:dGTP catabolic process"/>
    <property type="evidence" value="ECO:0007669"/>
    <property type="project" value="TreeGrafter"/>
</dbReference>
<dbReference type="RefSeq" id="WP_160332568.1">
    <property type="nucleotide sequence ID" value="NZ_WSRS01000022.1"/>
</dbReference>
<dbReference type="CDD" id="cd00077">
    <property type="entry name" value="HDc"/>
    <property type="match status" value="1"/>
</dbReference>
<proteinExistence type="predicted"/>
<comment type="caution">
    <text evidence="2">The sequence shown here is derived from an EMBL/GenBank/DDBJ whole genome shotgun (WGS) entry which is preliminary data.</text>
</comment>
<dbReference type="InterPro" id="IPR006674">
    <property type="entry name" value="HD_domain"/>
</dbReference>